<keyword evidence="7" id="KW-0813">Transport</keyword>
<evidence type="ECO:0000256" key="4">
    <source>
        <dbReference type="ARBA" id="ARBA00022692"/>
    </source>
</evidence>
<evidence type="ECO:0000313" key="9">
    <source>
        <dbReference type="Proteomes" id="UP000231134"/>
    </source>
</evidence>
<comment type="subcellular location">
    <subcellularLocation>
        <location evidence="1">Cell membrane</location>
        <topology evidence="1">Single-pass membrane protein</topology>
    </subcellularLocation>
    <subcellularLocation>
        <location evidence="7">Cell membrane</location>
        <topology evidence="7">Single-pass type II membrane protein</topology>
    </subcellularLocation>
</comment>
<keyword evidence="9" id="KW-1185">Reference proteome</keyword>
<comment type="similarity">
    <text evidence="2 7">Belongs to the ExbD/TolR family.</text>
</comment>
<evidence type="ECO:0000256" key="7">
    <source>
        <dbReference type="RuleBase" id="RU003879"/>
    </source>
</evidence>
<dbReference type="Proteomes" id="UP000231134">
    <property type="component" value="Unassembled WGS sequence"/>
</dbReference>
<dbReference type="AlphaFoldDB" id="A0A2M9A3G6"/>
<accession>A0A2M9A3G6</accession>
<sequence>MNFNLPRKKQKDMGIDMGPLMDIVFILLIFFVVTSSFTRETGVDVTKPQAQSASQLEKENLLIAITREGTIHINERQVDLASLQDILKQSLAKTPDREAVIIADKGSETGVLVQVIDACNLSGVKKVSIAAQAE</sequence>
<evidence type="ECO:0000256" key="1">
    <source>
        <dbReference type="ARBA" id="ARBA00004162"/>
    </source>
</evidence>
<evidence type="ECO:0000313" key="8">
    <source>
        <dbReference type="EMBL" id="PJJ40260.1"/>
    </source>
</evidence>
<dbReference type="GO" id="GO:0005886">
    <property type="term" value="C:plasma membrane"/>
    <property type="evidence" value="ECO:0007669"/>
    <property type="project" value="UniProtKB-SubCell"/>
</dbReference>
<dbReference type="Pfam" id="PF02472">
    <property type="entry name" value="ExbD"/>
    <property type="match status" value="1"/>
</dbReference>
<dbReference type="Gene3D" id="3.30.420.270">
    <property type="match status" value="1"/>
</dbReference>
<dbReference type="GO" id="GO:0015031">
    <property type="term" value="P:protein transport"/>
    <property type="evidence" value="ECO:0007669"/>
    <property type="project" value="UniProtKB-KW"/>
</dbReference>
<dbReference type="RefSeq" id="WP_100424369.1">
    <property type="nucleotide sequence ID" value="NZ_JAQXKX010000009.1"/>
</dbReference>
<keyword evidence="3" id="KW-1003">Cell membrane</keyword>
<evidence type="ECO:0000256" key="5">
    <source>
        <dbReference type="ARBA" id="ARBA00022989"/>
    </source>
</evidence>
<proteinExistence type="inferred from homology"/>
<reference evidence="8 9" key="1">
    <citation type="submission" date="2017-11" db="EMBL/GenBank/DDBJ databases">
        <title>Animal gut microbial communities from fecal samples from Wisconsin, USA.</title>
        <authorList>
            <person name="Neumann A."/>
        </authorList>
    </citation>
    <scope>NUCLEOTIDE SEQUENCE [LARGE SCALE GENOMIC DNA]</scope>
    <source>
        <strain evidence="8 9">UWS3</strain>
    </source>
</reference>
<dbReference type="PANTHER" id="PTHR30558">
    <property type="entry name" value="EXBD MEMBRANE COMPONENT OF PMF-DRIVEN MACROMOLECULE IMPORT SYSTEM"/>
    <property type="match status" value="1"/>
</dbReference>
<keyword evidence="4 7" id="KW-0812">Transmembrane</keyword>
<organism evidence="8 9">
    <name type="scientific">Hallerella succinigenes</name>
    <dbReference type="NCBI Taxonomy" id="1896222"/>
    <lineage>
        <taxon>Bacteria</taxon>
        <taxon>Pseudomonadati</taxon>
        <taxon>Fibrobacterota</taxon>
        <taxon>Fibrobacteria</taxon>
        <taxon>Fibrobacterales</taxon>
        <taxon>Fibrobacteraceae</taxon>
        <taxon>Hallerella</taxon>
    </lineage>
</organism>
<keyword evidence="6" id="KW-0472">Membrane</keyword>
<keyword evidence="5" id="KW-1133">Transmembrane helix</keyword>
<comment type="caution">
    <text evidence="8">The sequence shown here is derived from an EMBL/GenBank/DDBJ whole genome shotgun (WGS) entry which is preliminary data.</text>
</comment>
<evidence type="ECO:0000256" key="6">
    <source>
        <dbReference type="ARBA" id="ARBA00023136"/>
    </source>
</evidence>
<gene>
    <name evidence="8" type="ORF">BGX16_0175</name>
</gene>
<dbReference type="InterPro" id="IPR003400">
    <property type="entry name" value="ExbD"/>
</dbReference>
<dbReference type="OrthoDB" id="9793581at2"/>
<evidence type="ECO:0000256" key="2">
    <source>
        <dbReference type="ARBA" id="ARBA00005811"/>
    </source>
</evidence>
<dbReference type="PANTHER" id="PTHR30558:SF13">
    <property type="entry name" value="BIOPOLYMER TRANSPORT PROTEIN EXBD2"/>
    <property type="match status" value="1"/>
</dbReference>
<dbReference type="EMBL" id="PGEX01000001">
    <property type="protein sequence ID" value="PJJ40260.1"/>
    <property type="molecule type" value="Genomic_DNA"/>
</dbReference>
<keyword evidence="7" id="KW-0653">Protein transport</keyword>
<name>A0A2M9A3G6_9BACT</name>
<protein>
    <submittedName>
        <fullName evidence="8">Outer membrane transport energization protein ExbD</fullName>
    </submittedName>
</protein>
<dbReference type="GO" id="GO:0022857">
    <property type="term" value="F:transmembrane transporter activity"/>
    <property type="evidence" value="ECO:0007669"/>
    <property type="project" value="InterPro"/>
</dbReference>
<evidence type="ECO:0000256" key="3">
    <source>
        <dbReference type="ARBA" id="ARBA00022475"/>
    </source>
</evidence>